<accession>A0A9Q3H2Q7</accession>
<proteinExistence type="predicted"/>
<dbReference type="Gene3D" id="3.30.70.270">
    <property type="match status" value="1"/>
</dbReference>
<evidence type="ECO:0000313" key="1">
    <source>
        <dbReference type="EMBL" id="MBW0489698.1"/>
    </source>
</evidence>
<dbReference type="EMBL" id="AVOT02010215">
    <property type="protein sequence ID" value="MBW0489698.1"/>
    <property type="molecule type" value="Genomic_DNA"/>
</dbReference>
<dbReference type="PANTHER" id="PTHR24559">
    <property type="entry name" value="TRANSPOSON TY3-I GAG-POL POLYPROTEIN"/>
    <property type="match status" value="1"/>
</dbReference>
<dbReference type="InterPro" id="IPR053134">
    <property type="entry name" value="RNA-dir_DNA_polymerase"/>
</dbReference>
<name>A0A9Q3H2Q7_9BASI</name>
<reference evidence="1" key="1">
    <citation type="submission" date="2021-03" db="EMBL/GenBank/DDBJ databases">
        <title>Draft genome sequence of rust myrtle Austropuccinia psidii MF-1, a brazilian biotype.</title>
        <authorList>
            <person name="Quecine M.C."/>
            <person name="Pachon D.M.R."/>
            <person name="Bonatelli M.L."/>
            <person name="Correr F.H."/>
            <person name="Franceschini L.M."/>
            <person name="Leite T.F."/>
            <person name="Margarido G.R.A."/>
            <person name="Almeida C.A."/>
            <person name="Ferrarezi J.A."/>
            <person name="Labate C.A."/>
        </authorList>
    </citation>
    <scope>NUCLEOTIDE SEQUENCE</scope>
    <source>
        <strain evidence="1">MF-1</strain>
    </source>
</reference>
<dbReference type="InterPro" id="IPR043502">
    <property type="entry name" value="DNA/RNA_pol_sf"/>
</dbReference>
<keyword evidence="2" id="KW-1185">Reference proteome</keyword>
<dbReference type="OrthoDB" id="6776860at2759"/>
<comment type="caution">
    <text evidence="1">The sequence shown here is derived from an EMBL/GenBank/DDBJ whole genome shotgun (WGS) entry which is preliminary data.</text>
</comment>
<dbReference type="InterPro" id="IPR043128">
    <property type="entry name" value="Rev_trsase/Diguanyl_cyclase"/>
</dbReference>
<dbReference type="PANTHER" id="PTHR24559:SF444">
    <property type="entry name" value="REVERSE TRANSCRIPTASE DOMAIN-CONTAINING PROTEIN"/>
    <property type="match status" value="1"/>
</dbReference>
<dbReference type="Gene3D" id="3.10.10.10">
    <property type="entry name" value="HIV Type 1 Reverse Transcriptase, subunit A, domain 1"/>
    <property type="match status" value="1"/>
</dbReference>
<organism evidence="1 2">
    <name type="scientific">Austropuccinia psidii MF-1</name>
    <dbReference type="NCBI Taxonomy" id="1389203"/>
    <lineage>
        <taxon>Eukaryota</taxon>
        <taxon>Fungi</taxon>
        <taxon>Dikarya</taxon>
        <taxon>Basidiomycota</taxon>
        <taxon>Pucciniomycotina</taxon>
        <taxon>Pucciniomycetes</taxon>
        <taxon>Pucciniales</taxon>
        <taxon>Sphaerophragmiaceae</taxon>
        <taxon>Austropuccinia</taxon>
    </lineage>
</organism>
<dbReference type="SUPFAM" id="SSF56672">
    <property type="entry name" value="DNA/RNA polymerases"/>
    <property type="match status" value="1"/>
</dbReference>
<dbReference type="AlphaFoldDB" id="A0A9Q3H2Q7"/>
<gene>
    <name evidence="1" type="ORF">O181_029413</name>
</gene>
<sequence>MLRRPLYPESLESRKEIEKHVNKLRDMDIIRKIGHNEMMEVTTPVLMTWHYGKSRMCGYFRALNHYTKAERYPIPMIPHALDKLERAEYITKMDFMKGFQKNLVKANSMKLHRICQAESMIKGV</sequence>
<dbReference type="Proteomes" id="UP000765509">
    <property type="component" value="Unassembled WGS sequence"/>
</dbReference>
<protein>
    <submittedName>
        <fullName evidence="1">Uncharacterized protein</fullName>
    </submittedName>
</protein>
<evidence type="ECO:0000313" key="2">
    <source>
        <dbReference type="Proteomes" id="UP000765509"/>
    </source>
</evidence>